<name>A0A8I3AA21_9AGAM</name>
<comment type="caution">
    <text evidence="11">The sequence shown here is derived from an EMBL/GenBank/DDBJ whole genome shotgun (WGS) entry which is preliminary data.</text>
</comment>
<reference evidence="11" key="1">
    <citation type="submission" date="2021-03" db="EMBL/GenBank/DDBJ databases">
        <title>Evolutionary innovations through gain and loss of genes in the ectomycorrhizal Boletales.</title>
        <authorList>
            <person name="Wu G."/>
            <person name="Miyauchi S."/>
            <person name="Morin E."/>
            <person name="Yang Z.-L."/>
            <person name="Xu J."/>
            <person name="Martin F.M."/>
        </authorList>
    </citation>
    <scope>NUCLEOTIDE SEQUENCE</scope>
    <source>
        <strain evidence="11">BR01</strain>
    </source>
</reference>
<sequence>MIVPVIMNLKGNLEMNLSARLGTAANMGELDDPKRRRKTILGNLALLQVQGIVVACVAAVLVVFLSFIVPNPSSPASSVGLNNTMHLTLRATRPLPINKGLPKSGLIEFVMVAASSMLSACMASVILGSFMCFLVVLCRHYGRDPDNIAPPVASFLGDLVTLSLLAGISSVLINWVNTLLPLIIAILVICSAAACGVVVRRNDVVRDLIWQGWIPLFGAMVISSGTGIVLDMFASRYPGFPLLAIVISGLPGSVGSIFISRLSTSLHAAASHFSHSRDTGPSSRLVMVALFLVTVPLEVLFLVILHFFGWIHLPIVFAISSLAFFCCTAWLSLIVARSLTHYLWSKGLDPDMYALPIHSALMDLIGQLLLVLCFVLVTFLGVKL</sequence>
<feature type="transmembrane region" description="Helical" evidence="9">
    <location>
        <begin position="148"/>
        <end position="173"/>
    </location>
</feature>
<dbReference type="OrthoDB" id="666972at2759"/>
<evidence type="ECO:0000256" key="8">
    <source>
        <dbReference type="ARBA" id="ARBA00023136"/>
    </source>
</evidence>
<evidence type="ECO:0000256" key="2">
    <source>
        <dbReference type="ARBA" id="ARBA00009749"/>
    </source>
</evidence>
<feature type="transmembrane region" description="Helical" evidence="9">
    <location>
        <begin position="212"/>
        <end position="234"/>
    </location>
</feature>
<feature type="domain" description="SLC41A/MgtE integral membrane" evidence="10">
    <location>
        <begin position="246"/>
        <end position="373"/>
    </location>
</feature>
<keyword evidence="6 9" id="KW-1133">Transmembrane helix</keyword>
<evidence type="ECO:0000256" key="4">
    <source>
        <dbReference type="ARBA" id="ARBA00022692"/>
    </source>
</evidence>
<keyword evidence="3" id="KW-0813">Transport</keyword>
<feature type="transmembrane region" description="Helical" evidence="9">
    <location>
        <begin position="179"/>
        <end position="200"/>
    </location>
</feature>
<dbReference type="GO" id="GO:0005886">
    <property type="term" value="C:plasma membrane"/>
    <property type="evidence" value="ECO:0007669"/>
    <property type="project" value="TreeGrafter"/>
</dbReference>
<keyword evidence="5" id="KW-0460">Magnesium</keyword>
<dbReference type="PANTHER" id="PTHR16228">
    <property type="entry name" value="DIVALENT CATION TRANSPORTER SOLUTE CARRIER FAMILY 41"/>
    <property type="match status" value="1"/>
</dbReference>
<evidence type="ECO:0000313" key="12">
    <source>
        <dbReference type="Proteomes" id="UP000683000"/>
    </source>
</evidence>
<evidence type="ECO:0000259" key="10">
    <source>
        <dbReference type="Pfam" id="PF01769"/>
    </source>
</evidence>
<evidence type="ECO:0000256" key="1">
    <source>
        <dbReference type="ARBA" id="ARBA00004141"/>
    </source>
</evidence>
<evidence type="ECO:0000256" key="7">
    <source>
        <dbReference type="ARBA" id="ARBA00023065"/>
    </source>
</evidence>
<keyword evidence="4 9" id="KW-0812">Transmembrane</keyword>
<dbReference type="Pfam" id="PF01769">
    <property type="entry name" value="MgtE"/>
    <property type="match status" value="2"/>
</dbReference>
<dbReference type="Proteomes" id="UP000683000">
    <property type="component" value="Unassembled WGS sequence"/>
</dbReference>
<evidence type="ECO:0000256" key="9">
    <source>
        <dbReference type="SAM" id="Phobius"/>
    </source>
</evidence>
<comment type="subcellular location">
    <subcellularLocation>
        <location evidence="1">Membrane</location>
        <topology evidence="1">Multi-pass membrane protein</topology>
    </subcellularLocation>
</comment>
<feature type="transmembrane region" description="Helical" evidence="9">
    <location>
        <begin position="360"/>
        <end position="382"/>
    </location>
</feature>
<dbReference type="EMBL" id="JAGFBS010000013">
    <property type="protein sequence ID" value="KAG6375828.1"/>
    <property type="molecule type" value="Genomic_DNA"/>
</dbReference>
<evidence type="ECO:0000256" key="5">
    <source>
        <dbReference type="ARBA" id="ARBA00022842"/>
    </source>
</evidence>
<evidence type="ECO:0000256" key="6">
    <source>
        <dbReference type="ARBA" id="ARBA00022989"/>
    </source>
</evidence>
<feature type="transmembrane region" description="Helical" evidence="9">
    <location>
        <begin position="285"/>
        <end position="309"/>
    </location>
</feature>
<gene>
    <name evidence="11" type="ORF">JVT61DRAFT_2686</name>
</gene>
<dbReference type="InterPro" id="IPR036739">
    <property type="entry name" value="SLC41_membr_dom_sf"/>
</dbReference>
<dbReference type="PANTHER" id="PTHR16228:SF7">
    <property type="entry name" value="SLC41A_MGTE INTEGRAL MEMBRANE DOMAIN-CONTAINING PROTEIN"/>
    <property type="match status" value="1"/>
</dbReference>
<feature type="transmembrane region" description="Helical" evidence="9">
    <location>
        <begin position="315"/>
        <end position="339"/>
    </location>
</feature>
<comment type="similarity">
    <text evidence="2">Belongs to the SLC41A transporter family.</text>
</comment>
<feature type="transmembrane region" description="Helical" evidence="9">
    <location>
        <begin position="109"/>
        <end position="136"/>
    </location>
</feature>
<feature type="transmembrane region" description="Helical" evidence="9">
    <location>
        <begin position="44"/>
        <end position="69"/>
    </location>
</feature>
<proteinExistence type="inferred from homology"/>
<dbReference type="AlphaFoldDB" id="A0A8I3AA21"/>
<keyword evidence="7" id="KW-0406">Ion transport</keyword>
<dbReference type="InterPro" id="IPR006667">
    <property type="entry name" value="SLC41_membr_dom"/>
</dbReference>
<evidence type="ECO:0000256" key="3">
    <source>
        <dbReference type="ARBA" id="ARBA00022448"/>
    </source>
</evidence>
<dbReference type="GO" id="GO:0008324">
    <property type="term" value="F:monoatomic cation transmembrane transporter activity"/>
    <property type="evidence" value="ECO:0007669"/>
    <property type="project" value="InterPro"/>
</dbReference>
<dbReference type="InterPro" id="IPR045349">
    <property type="entry name" value="SLC41A1-3"/>
</dbReference>
<evidence type="ECO:0000313" key="11">
    <source>
        <dbReference type="EMBL" id="KAG6375828.1"/>
    </source>
</evidence>
<dbReference type="SUPFAM" id="SSF161093">
    <property type="entry name" value="MgtE membrane domain-like"/>
    <property type="match status" value="2"/>
</dbReference>
<dbReference type="Gene3D" id="1.10.357.20">
    <property type="entry name" value="SLC41 divalent cation transporters, integral membrane domain"/>
    <property type="match status" value="2"/>
</dbReference>
<protein>
    <recommendedName>
        <fullName evidence="10">SLC41A/MgtE integral membrane domain-containing protein</fullName>
    </recommendedName>
</protein>
<accession>A0A8I3AA21</accession>
<keyword evidence="8 9" id="KW-0472">Membrane</keyword>
<organism evidence="11 12">
    <name type="scientific">Boletus reticuloceps</name>
    <dbReference type="NCBI Taxonomy" id="495285"/>
    <lineage>
        <taxon>Eukaryota</taxon>
        <taxon>Fungi</taxon>
        <taxon>Dikarya</taxon>
        <taxon>Basidiomycota</taxon>
        <taxon>Agaricomycotina</taxon>
        <taxon>Agaricomycetes</taxon>
        <taxon>Agaricomycetidae</taxon>
        <taxon>Boletales</taxon>
        <taxon>Boletineae</taxon>
        <taxon>Boletaceae</taxon>
        <taxon>Boletoideae</taxon>
        <taxon>Boletus</taxon>
    </lineage>
</organism>
<feature type="domain" description="SLC41A/MgtE integral membrane" evidence="10">
    <location>
        <begin position="3"/>
        <end position="168"/>
    </location>
</feature>
<keyword evidence="12" id="KW-1185">Reference proteome</keyword>